<evidence type="ECO:0000313" key="5">
    <source>
        <dbReference type="Proteomes" id="UP000034879"/>
    </source>
</evidence>
<evidence type="ECO:0000256" key="2">
    <source>
        <dbReference type="ARBA" id="ARBA00023125"/>
    </source>
</evidence>
<proteinExistence type="inferred from homology"/>
<dbReference type="Pfam" id="PF00216">
    <property type="entry name" value="Bac_DNA_binding"/>
    <property type="match status" value="1"/>
</dbReference>
<dbReference type="PANTHER" id="PTHR33175:SF3">
    <property type="entry name" value="DNA-BINDING PROTEIN HU-BETA"/>
    <property type="match status" value="1"/>
</dbReference>
<comment type="caution">
    <text evidence="4">The sequence shown here is derived from an EMBL/GenBank/DDBJ whole genome shotgun (WGS) entry which is preliminary data.</text>
</comment>
<dbReference type="GO" id="GO:0030261">
    <property type="term" value="P:chromosome condensation"/>
    <property type="evidence" value="ECO:0007669"/>
    <property type="project" value="UniProtKB-KW"/>
</dbReference>
<evidence type="ECO:0000313" key="4">
    <source>
        <dbReference type="EMBL" id="KKU75943.1"/>
    </source>
</evidence>
<dbReference type="SUPFAM" id="SSF47729">
    <property type="entry name" value="IHF-like DNA-binding proteins"/>
    <property type="match status" value="1"/>
</dbReference>
<dbReference type="Gene3D" id="4.10.520.10">
    <property type="entry name" value="IHF-like DNA-binding proteins"/>
    <property type="match status" value="1"/>
</dbReference>
<dbReference type="InterPro" id="IPR000119">
    <property type="entry name" value="Hist_DNA-bd"/>
</dbReference>
<dbReference type="InterPro" id="IPR010992">
    <property type="entry name" value="IHF-like_DNA-bd_dom_sf"/>
</dbReference>
<dbReference type="SMART" id="SM00411">
    <property type="entry name" value="BHL"/>
    <property type="match status" value="1"/>
</dbReference>
<dbReference type="EMBL" id="LCOJ01000001">
    <property type="protein sequence ID" value="KKU75943.1"/>
    <property type="molecule type" value="Genomic_DNA"/>
</dbReference>
<dbReference type="PRINTS" id="PR01727">
    <property type="entry name" value="DNABINDINGHU"/>
</dbReference>
<protein>
    <submittedName>
        <fullName evidence="4">HU family DNA-binding protein</fullName>
    </submittedName>
</protein>
<keyword evidence="1" id="KW-0226">DNA condensation</keyword>
<organism evidence="4 5">
    <name type="scientific">Candidatus Nomurabacteria bacterium GW2011_GWB1_47_6</name>
    <dbReference type="NCBI Taxonomy" id="1618749"/>
    <lineage>
        <taxon>Bacteria</taxon>
        <taxon>Candidatus Nomuraibacteriota</taxon>
    </lineage>
</organism>
<dbReference type="AlphaFoldDB" id="A0A0G1VCR2"/>
<evidence type="ECO:0000256" key="3">
    <source>
        <dbReference type="RuleBase" id="RU003939"/>
    </source>
</evidence>
<comment type="similarity">
    <text evidence="3">Belongs to the bacterial histone-like protein family.</text>
</comment>
<evidence type="ECO:0000256" key="1">
    <source>
        <dbReference type="ARBA" id="ARBA00023067"/>
    </source>
</evidence>
<reference evidence="4 5" key="1">
    <citation type="journal article" date="2015" name="Nature">
        <title>rRNA introns, odd ribosomes, and small enigmatic genomes across a large radiation of phyla.</title>
        <authorList>
            <person name="Brown C.T."/>
            <person name="Hug L.A."/>
            <person name="Thomas B.C."/>
            <person name="Sharon I."/>
            <person name="Castelle C.J."/>
            <person name="Singh A."/>
            <person name="Wilkins M.J."/>
            <person name="Williams K.H."/>
            <person name="Banfield J.F."/>
        </authorList>
    </citation>
    <scope>NUCLEOTIDE SEQUENCE [LARGE SCALE GENOMIC DNA]</scope>
</reference>
<dbReference type="GO" id="GO:0003677">
    <property type="term" value="F:DNA binding"/>
    <property type="evidence" value="ECO:0007669"/>
    <property type="project" value="UniProtKB-KW"/>
</dbReference>
<sequence>MNKQALADWVHGKLGGTKVQAEEIVDGLFGAIIDTLKKGGEVSIAGFGIFSVKQRAARMARNPKTGEQVKVAAKKVPKFRPAKGLKDSIA</sequence>
<keyword evidence="2 4" id="KW-0238">DNA-binding</keyword>
<dbReference type="GO" id="GO:0030527">
    <property type="term" value="F:structural constituent of chromatin"/>
    <property type="evidence" value="ECO:0007669"/>
    <property type="project" value="InterPro"/>
</dbReference>
<accession>A0A0G1VCR2</accession>
<dbReference type="PANTHER" id="PTHR33175">
    <property type="entry name" value="DNA-BINDING PROTEIN HU"/>
    <property type="match status" value="1"/>
</dbReference>
<dbReference type="Proteomes" id="UP000034879">
    <property type="component" value="Unassembled WGS sequence"/>
</dbReference>
<name>A0A0G1VCR2_9BACT</name>
<dbReference type="InterPro" id="IPR020816">
    <property type="entry name" value="Histone-like_DNA-bd_CS"/>
</dbReference>
<dbReference type="CDD" id="cd13831">
    <property type="entry name" value="HU"/>
    <property type="match status" value="1"/>
</dbReference>
<gene>
    <name evidence="4" type="ORF">UY01_C0001G0039</name>
</gene>
<dbReference type="PROSITE" id="PS00045">
    <property type="entry name" value="HISTONE_LIKE"/>
    <property type="match status" value="1"/>
</dbReference>